<feature type="transmembrane region" description="Helical" evidence="1">
    <location>
        <begin position="117"/>
        <end position="136"/>
    </location>
</feature>
<feature type="transmembrane region" description="Helical" evidence="1">
    <location>
        <begin position="148"/>
        <end position="167"/>
    </location>
</feature>
<feature type="transmembrane region" description="Helical" evidence="1">
    <location>
        <begin position="6"/>
        <end position="25"/>
    </location>
</feature>
<keyword evidence="1" id="KW-0472">Membrane</keyword>
<reference evidence="2 3" key="1">
    <citation type="journal article" date="2017" name="Genome Announc.">
        <title>Draft Genome Sequences of Four Alkaliphilic Bacteria Belonging to the Anaerobacillus Genus.</title>
        <authorList>
            <person name="Bassil N.M."/>
            <person name="Lloyd J.R."/>
        </authorList>
    </citation>
    <scope>NUCLEOTIDE SEQUENCE [LARGE SCALE GENOMIC DNA]</scope>
    <source>
        <strain evidence="2 3">NB2006</strain>
    </source>
</reference>
<reference evidence="2 3" key="2">
    <citation type="journal article" date="2019" name="Int. J. Syst. Evol. Microbiol.">
        <title>Anaerobacillus isosaccharinicus sp. nov., an alkaliphilic bacterium which degrades isosaccharinic acid.</title>
        <authorList>
            <person name="Bassil N.M."/>
            <person name="Lloyd J.R."/>
        </authorList>
    </citation>
    <scope>NUCLEOTIDE SEQUENCE [LARGE SCALE GENOMIC DNA]</scope>
    <source>
        <strain evidence="2 3">NB2006</strain>
    </source>
</reference>
<proteinExistence type="predicted"/>
<name>A0A7S7R9Z3_9BACI</name>
<feature type="transmembrane region" description="Helical" evidence="1">
    <location>
        <begin position="92"/>
        <end position="111"/>
    </location>
</feature>
<keyword evidence="3" id="KW-1185">Reference proteome</keyword>
<sequence length="193" mass="21534">MLLQVTLFAVYTIIILWIMGFIYLFRNNISKMAGMMSSMTLGMVTGLSFGTITAVLHPDYFFQVTVISILFGGIVGTIAGLPIGLLALLDGLLSGIMGGMMGAMLGVMVASEWTNNIISVIVLFSGGILFILFLMMQNEVKIKLTGWQLIYGNPLPFFIIIVLSFYLTHNYTFSTPIEKHEHHSHYKEYHKDH</sequence>
<evidence type="ECO:0000313" key="2">
    <source>
        <dbReference type="EMBL" id="QOY34263.1"/>
    </source>
</evidence>
<dbReference type="Proteomes" id="UP000180175">
    <property type="component" value="Chromosome"/>
</dbReference>
<evidence type="ECO:0000313" key="3">
    <source>
        <dbReference type="Proteomes" id="UP000180175"/>
    </source>
</evidence>
<accession>A0A7S7R9Z3</accession>
<dbReference type="KEGG" id="aia:AWH56_016185"/>
<keyword evidence="1" id="KW-0812">Transmembrane</keyword>
<feature type="transmembrane region" description="Helical" evidence="1">
    <location>
        <begin position="37"/>
        <end position="56"/>
    </location>
</feature>
<evidence type="ECO:0000256" key="1">
    <source>
        <dbReference type="SAM" id="Phobius"/>
    </source>
</evidence>
<keyword evidence="1" id="KW-1133">Transmembrane helix</keyword>
<dbReference type="AlphaFoldDB" id="A0A7S7R9Z3"/>
<feature type="transmembrane region" description="Helical" evidence="1">
    <location>
        <begin position="62"/>
        <end position="85"/>
    </location>
</feature>
<gene>
    <name evidence="2" type="ORF">AWH56_016185</name>
</gene>
<organism evidence="2 3">
    <name type="scientific">Anaerobacillus isosaccharinicus</name>
    <dbReference type="NCBI Taxonomy" id="1532552"/>
    <lineage>
        <taxon>Bacteria</taxon>
        <taxon>Bacillati</taxon>
        <taxon>Bacillota</taxon>
        <taxon>Bacilli</taxon>
        <taxon>Bacillales</taxon>
        <taxon>Bacillaceae</taxon>
        <taxon>Anaerobacillus</taxon>
    </lineage>
</organism>
<dbReference type="RefSeq" id="WP_182081071.1">
    <property type="nucleotide sequence ID" value="NZ_CP063356.2"/>
</dbReference>
<protein>
    <submittedName>
        <fullName evidence="2">Uncharacterized protein</fullName>
    </submittedName>
</protein>
<dbReference type="EMBL" id="CP063356">
    <property type="protein sequence ID" value="QOY34263.1"/>
    <property type="molecule type" value="Genomic_DNA"/>
</dbReference>